<name>A0AAU9CCC2_9GAMM</name>
<dbReference type="Proteomes" id="UP001321825">
    <property type="component" value="Chromosome"/>
</dbReference>
<dbReference type="Gene3D" id="1.10.10.10">
    <property type="entry name" value="Winged helix-like DNA-binding domain superfamily/Winged helix DNA-binding domain"/>
    <property type="match status" value="1"/>
</dbReference>
<dbReference type="InterPro" id="IPR036388">
    <property type="entry name" value="WH-like_DNA-bd_sf"/>
</dbReference>
<keyword evidence="4" id="KW-1185">Reference proteome</keyword>
<dbReference type="KEGG" id="mcau:MIT9_P0159"/>
<dbReference type="RefSeq" id="WP_317705553.1">
    <property type="nucleotide sequence ID" value="NZ_AP024714.1"/>
</dbReference>
<protein>
    <recommendedName>
        <fullName evidence="2">Helix-turn-helix domain-containing protein</fullName>
    </recommendedName>
</protein>
<sequence>MKHKHAMVSHMNQQQLAEYWGISARTLERWRSIGWGPRYIKIGGRVVYRVEDILEYEAEHLYESTRSRQRAAPPGEADDAEPPAISRSAPPVSLSDPEWHTADAEVRGDLLSLRIPPEFRYTNEGLKYCVVNGELRLRPGKLPLGLAVRMMVGK</sequence>
<proteinExistence type="predicted"/>
<accession>A0AAU9CCC2</accession>
<dbReference type="AlphaFoldDB" id="A0AAU9CCC2"/>
<dbReference type="InterPro" id="IPR009061">
    <property type="entry name" value="DNA-bd_dom_put_sf"/>
</dbReference>
<evidence type="ECO:0000259" key="2">
    <source>
        <dbReference type="Pfam" id="PF12728"/>
    </source>
</evidence>
<dbReference type="Pfam" id="PF12728">
    <property type="entry name" value="HTH_17"/>
    <property type="match status" value="1"/>
</dbReference>
<dbReference type="InterPro" id="IPR041657">
    <property type="entry name" value="HTH_17"/>
</dbReference>
<feature type="region of interest" description="Disordered" evidence="1">
    <location>
        <begin position="64"/>
        <end position="97"/>
    </location>
</feature>
<dbReference type="EMBL" id="AP024714">
    <property type="protein sequence ID" value="BCX80585.1"/>
    <property type="molecule type" value="Genomic_DNA"/>
</dbReference>
<reference evidence="4" key="1">
    <citation type="journal article" date="2024" name="Int. J. Syst. Evol. Microbiol.">
        <title>Methylomarinovum tepidoasis sp. nov., a moderately thermophilic methanotroph of the family Methylothermaceae isolated from a deep-sea hydrothermal field.</title>
        <authorList>
            <person name="Hirayama H."/>
            <person name="Takaki Y."/>
            <person name="Abe M."/>
            <person name="Miyazaki M."/>
            <person name="Uematsu K."/>
            <person name="Matsui Y."/>
            <person name="Takai K."/>
        </authorList>
    </citation>
    <scope>NUCLEOTIDE SEQUENCE [LARGE SCALE GENOMIC DNA]</scope>
    <source>
        <strain evidence="4">IT-9</strain>
    </source>
</reference>
<gene>
    <name evidence="3" type="ORF">MIT9_P0159</name>
</gene>
<dbReference type="SUPFAM" id="SSF46955">
    <property type="entry name" value="Putative DNA-binding domain"/>
    <property type="match status" value="1"/>
</dbReference>
<evidence type="ECO:0000313" key="4">
    <source>
        <dbReference type="Proteomes" id="UP001321825"/>
    </source>
</evidence>
<organism evidence="3 4">
    <name type="scientific">Methylomarinovum caldicuralii</name>
    <dbReference type="NCBI Taxonomy" id="438856"/>
    <lineage>
        <taxon>Bacteria</taxon>
        <taxon>Pseudomonadati</taxon>
        <taxon>Pseudomonadota</taxon>
        <taxon>Gammaproteobacteria</taxon>
        <taxon>Methylococcales</taxon>
        <taxon>Methylothermaceae</taxon>
        <taxon>Methylomarinovum</taxon>
    </lineage>
</organism>
<evidence type="ECO:0000256" key="1">
    <source>
        <dbReference type="SAM" id="MobiDB-lite"/>
    </source>
</evidence>
<evidence type="ECO:0000313" key="3">
    <source>
        <dbReference type="EMBL" id="BCX80585.1"/>
    </source>
</evidence>
<feature type="domain" description="Helix-turn-helix" evidence="2">
    <location>
        <begin position="14"/>
        <end position="57"/>
    </location>
</feature>